<reference evidence="3" key="1">
    <citation type="submission" date="2011-06" db="EMBL/GenBank/DDBJ databases">
        <title>The complete genome of chromosome of Runella slithyformis DSM 19594.</title>
        <authorList>
            <consortium name="US DOE Joint Genome Institute (JGI-PGF)"/>
            <person name="Lucas S."/>
            <person name="Han J."/>
            <person name="Lapidus A."/>
            <person name="Bruce D."/>
            <person name="Goodwin L."/>
            <person name="Pitluck S."/>
            <person name="Peters L."/>
            <person name="Kyrpides N."/>
            <person name="Mavromatis K."/>
            <person name="Ivanova N."/>
            <person name="Ovchinnikova G."/>
            <person name="Zhang X."/>
            <person name="Misra M."/>
            <person name="Detter J.C."/>
            <person name="Tapia R."/>
            <person name="Han C."/>
            <person name="Land M."/>
            <person name="Hauser L."/>
            <person name="Markowitz V."/>
            <person name="Cheng J.-F."/>
            <person name="Hugenholtz P."/>
            <person name="Woyke T."/>
            <person name="Wu D."/>
            <person name="Tindall B."/>
            <person name="Faehrich R."/>
            <person name="Brambilla E."/>
            <person name="Klenk H.-P."/>
            <person name="Eisen J.A."/>
        </authorList>
    </citation>
    <scope>NUCLEOTIDE SEQUENCE [LARGE SCALE GENOMIC DNA]</scope>
    <source>
        <strain evidence="3">ATCC 29530 / DSM 19594 / LMG 11500 / NCIMB 11436 / LSU 4</strain>
    </source>
</reference>
<dbReference type="SUPFAM" id="SSF53335">
    <property type="entry name" value="S-adenosyl-L-methionine-dependent methyltransferases"/>
    <property type="match status" value="1"/>
</dbReference>
<evidence type="ECO:0000313" key="2">
    <source>
        <dbReference type="EMBL" id="AEI48628.1"/>
    </source>
</evidence>
<dbReference type="Proteomes" id="UP000000493">
    <property type="component" value="Chromosome"/>
</dbReference>
<dbReference type="PANTHER" id="PTHR34203:SF15">
    <property type="entry name" value="SLL1173 PROTEIN"/>
    <property type="match status" value="1"/>
</dbReference>
<dbReference type="GO" id="GO:0008168">
    <property type="term" value="F:methyltransferase activity"/>
    <property type="evidence" value="ECO:0007669"/>
    <property type="project" value="UniProtKB-KW"/>
</dbReference>
<dbReference type="RefSeq" id="WP_013927939.1">
    <property type="nucleotide sequence ID" value="NC_015703.1"/>
</dbReference>
<dbReference type="NCBIfam" id="TIGR01444">
    <property type="entry name" value="fkbM_fam"/>
    <property type="match status" value="1"/>
</dbReference>
<accession>A0A7U4E5W9</accession>
<sequence>MFTYLRNSFRRKIARRYTKEYPSLIHQYQLEKDGLIDFAEWDNPLATRLDLKQEMVDFFRKFIKEGDLVIDIGANVGDTTVPMGLAAGKSGLALGFDPNPYVFKILKENAALNPSKVNIHALPFAISVQEEEFYFISSEASFVNGGISSTKESRHGKFVYPHKIKGIPLMAFLEANYGDWLPKLSFIKVDTEGYDKEILKSISDLIAKYKPVIVAESFEHNRAEEKMELFETIARHGYDIFYFEEFDSTAKVVPIPNKEDITKWRININIYAVPR</sequence>
<dbReference type="Gene3D" id="3.40.50.150">
    <property type="entry name" value="Vaccinia Virus protein VP39"/>
    <property type="match status" value="1"/>
</dbReference>
<evidence type="ECO:0000259" key="1">
    <source>
        <dbReference type="Pfam" id="PF05050"/>
    </source>
</evidence>
<protein>
    <submittedName>
        <fullName evidence="2">Methyltransferase FkbM family</fullName>
    </submittedName>
</protein>
<dbReference type="InterPro" id="IPR006342">
    <property type="entry name" value="FkbM_mtfrase"/>
</dbReference>
<dbReference type="Pfam" id="PF05050">
    <property type="entry name" value="Methyltransf_21"/>
    <property type="match status" value="1"/>
</dbReference>
<dbReference type="KEGG" id="rsi:Runsl_2216"/>
<dbReference type="AlphaFoldDB" id="A0A7U4E5W9"/>
<gene>
    <name evidence="2" type="ordered locus">Runsl_2216</name>
</gene>
<name>A0A7U4E5W9_RUNSL</name>
<organism evidence="2 3">
    <name type="scientific">Runella slithyformis (strain ATCC 29530 / DSM 19594 / LMG 11500 / NCIMB 11436 / LSU 4)</name>
    <dbReference type="NCBI Taxonomy" id="761193"/>
    <lineage>
        <taxon>Bacteria</taxon>
        <taxon>Pseudomonadati</taxon>
        <taxon>Bacteroidota</taxon>
        <taxon>Cytophagia</taxon>
        <taxon>Cytophagales</taxon>
        <taxon>Spirosomataceae</taxon>
        <taxon>Runella</taxon>
    </lineage>
</organism>
<keyword evidence="2" id="KW-0489">Methyltransferase</keyword>
<dbReference type="InterPro" id="IPR052514">
    <property type="entry name" value="SAM-dependent_MTase"/>
</dbReference>
<reference evidence="2 3" key="2">
    <citation type="journal article" date="2012" name="Stand. Genomic Sci.">
        <title>Complete genome sequence of the aquatic bacterium Runella slithyformis type strain (LSU 4(T)).</title>
        <authorList>
            <person name="Copeland A."/>
            <person name="Zhang X."/>
            <person name="Misra M."/>
            <person name="Lapidus A."/>
            <person name="Nolan M."/>
            <person name="Lucas S."/>
            <person name="Deshpande S."/>
            <person name="Cheng J.F."/>
            <person name="Tapia R."/>
            <person name="Goodwin L.A."/>
            <person name="Pitluck S."/>
            <person name="Liolios K."/>
            <person name="Pagani I."/>
            <person name="Ivanova N."/>
            <person name="Mikhailova N."/>
            <person name="Pati A."/>
            <person name="Chen A."/>
            <person name="Palaniappan K."/>
            <person name="Land M."/>
            <person name="Hauser L."/>
            <person name="Pan C."/>
            <person name="Jeffries C.D."/>
            <person name="Detter J.C."/>
            <person name="Brambilla E.M."/>
            <person name="Rohde M."/>
            <person name="Djao O.D."/>
            <person name="Goker M."/>
            <person name="Sikorski J."/>
            <person name="Tindall B.J."/>
            <person name="Woyke T."/>
            <person name="Bristow J."/>
            <person name="Eisen J.A."/>
            <person name="Markowitz V."/>
            <person name="Hugenholtz P."/>
            <person name="Kyrpides N.C."/>
            <person name="Klenk H.P."/>
            <person name="Mavromatis K."/>
        </authorList>
    </citation>
    <scope>NUCLEOTIDE SEQUENCE [LARGE SCALE GENOMIC DNA]</scope>
    <source>
        <strain evidence="3">ATCC 29530 / DSM 19594 / LMG 11500 / NCIMB 11436 / LSU 4</strain>
    </source>
</reference>
<dbReference type="EMBL" id="CP002859">
    <property type="protein sequence ID" value="AEI48628.1"/>
    <property type="molecule type" value="Genomic_DNA"/>
</dbReference>
<dbReference type="GO" id="GO:0032259">
    <property type="term" value="P:methylation"/>
    <property type="evidence" value="ECO:0007669"/>
    <property type="project" value="UniProtKB-KW"/>
</dbReference>
<feature type="domain" description="Methyltransferase FkbM" evidence="1">
    <location>
        <begin position="71"/>
        <end position="239"/>
    </location>
</feature>
<keyword evidence="2" id="KW-0808">Transferase</keyword>
<keyword evidence="3" id="KW-1185">Reference proteome</keyword>
<dbReference type="InterPro" id="IPR029063">
    <property type="entry name" value="SAM-dependent_MTases_sf"/>
</dbReference>
<evidence type="ECO:0000313" key="3">
    <source>
        <dbReference type="Proteomes" id="UP000000493"/>
    </source>
</evidence>
<dbReference type="PANTHER" id="PTHR34203">
    <property type="entry name" value="METHYLTRANSFERASE, FKBM FAMILY PROTEIN"/>
    <property type="match status" value="1"/>
</dbReference>
<proteinExistence type="predicted"/>